<dbReference type="EMBL" id="LC625835">
    <property type="protein sequence ID" value="BCU03803.1"/>
    <property type="molecule type" value="Genomic_DNA"/>
</dbReference>
<name>A0A811BPA8_9VIRU</name>
<reference evidence="2" key="1">
    <citation type="submission" date="2021-04" db="EMBL/GenBank/DDBJ databases">
        <title>Draft Genome Sequence of Pandoravirus japonicus, Isolated from the Sabaishi River of Niigata, Japan.</title>
        <authorList>
            <person name="Hosokawa N."/>
            <person name="Takahashi H."/>
            <person name="Aoki K."/>
            <person name="Takemura M."/>
        </authorList>
    </citation>
    <scope>NUCLEOTIDE SEQUENCE</scope>
</reference>
<evidence type="ECO:0000256" key="1">
    <source>
        <dbReference type="SAM" id="MobiDB-lite"/>
    </source>
</evidence>
<feature type="region of interest" description="Disordered" evidence="1">
    <location>
        <begin position="61"/>
        <end position="96"/>
    </location>
</feature>
<dbReference type="Proteomes" id="UP001253637">
    <property type="component" value="Segment"/>
</dbReference>
<feature type="region of interest" description="Disordered" evidence="1">
    <location>
        <begin position="173"/>
        <end position="203"/>
    </location>
</feature>
<evidence type="ECO:0000313" key="3">
    <source>
        <dbReference type="Proteomes" id="UP001253637"/>
    </source>
</evidence>
<accession>A0A811BPA8</accession>
<sequence>MDCFVLFFGDDPICRDAADDNGRRQKLAARATKATGRPRHGAPSMVGYEIRYGKSPCPNASKFADRSPVKNKVAGWPTSGSGWRAKAPDGTQRGRQRLPRRSRVVRERAHIKKKSFPGPPTTPLNPVDHHVMSSDRPPLTYDPYDGPFPAWAMRGGMWLFNATSKFYTGVDLFDAETPTTPPVTARSSNNDRNRPKNTPPTQH</sequence>
<protein>
    <submittedName>
        <fullName evidence="2">Uncharacterized protein</fullName>
    </submittedName>
</protein>
<organism evidence="2 3">
    <name type="scientific">Pandoravirus japonicus</name>
    <dbReference type="NCBI Taxonomy" id="2823154"/>
    <lineage>
        <taxon>Viruses</taxon>
        <taxon>Pandoravirus</taxon>
    </lineage>
</organism>
<evidence type="ECO:0000313" key="2">
    <source>
        <dbReference type="EMBL" id="BCU03803.1"/>
    </source>
</evidence>
<proteinExistence type="predicted"/>